<name>A0ABP0TYA8_9BRYO</name>
<keyword evidence="3" id="KW-0862">Zinc</keyword>
<dbReference type="Proteomes" id="UP001497512">
    <property type="component" value="Chromosome 16"/>
</dbReference>
<dbReference type="InterPro" id="IPR052138">
    <property type="entry name" value="GATA_ZnFinger_Domain"/>
</dbReference>
<accession>A0ABP0TYA8</accession>
<keyword evidence="2 4" id="KW-0863">Zinc-finger</keyword>
<dbReference type="Pfam" id="PF00320">
    <property type="entry name" value="GATA"/>
    <property type="match status" value="1"/>
</dbReference>
<evidence type="ECO:0000313" key="7">
    <source>
        <dbReference type="Proteomes" id="UP001497512"/>
    </source>
</evidence>
<gene>
    <name evidence="6" type="ORF">CSSPTR1EN2_LOCUS9079</name>
</gene>
<sequence length="216" mass="23462">MLESHSSYGSLQACQSWLPDFLTATNPSAAAAGGKVQRAQVQQANRCLQECNDEEERVCAHCGTSKTPLWRNGPQGPKSLCNACGIRHKKAGRRSAALVSSEFEDGHSIIAGAGKGGKRKLEQVLGQQYWMYQQAQKQRGEVYARPRDSLLSSGASCITWQQSLLPSAQSPLQHNCHQPLPSIQEEDMLEMCAFASDEEEGAALLMALSHSGCLKC</sequence>
<dbReference type="SMART" id="SM00401">
    <property type="entry name" value="ZnF_GATA"/>
    <property type="match status" value="1"/>
</dbReference>
<keyword evidence="7" id="KW-1185">Reference proteome</keyword>
<dbReference type="EMBL" id="OZ019908">
    <property type="protein sequence ID" value="CAK9207983.1"/>
    <property type="molecule type" value="Genomic_DNA"/>
</dbReference>
<evidence type="ECO:0000259" key="5">
    <source>
        <dbReference type="PROSITE" id="PS50114"/>
    </source>
</evidence>
<dbReference type="InterPro" id="IPR000679">
    <property type="entry name" value="Znf_GATA"/>
</dbReference>
<organism evidence="6 7">
    <name type="scientific">Sphagnum troendelagicum</name>
    <dbReference type="NCBI Taxonomy" id="128251"/>
    <lineage>
        <taxon>Eukaryota</taxon>
        <taxon>Viridiplantae</taxon>
        <taxon>Streptophyta</taxon>
        <taxon>Embryophyta</taxon>
        <taxon>Bryophyta</taxon>
        <taxon>Sphagnophytina</taxon>
        <taxon>Sphagnopsida</taxon>
        <taxon>Sphagnales</taxon>
        <taxon>Sphagnaceae</taxon>
        <taxon>Sphagnum</taxon>
    </lineage>
</organism>
<protein>
    <recommendedName>
        <fullName evidence="5">GATA-type domain-containing protein</fullName>
    </recommendedName>
</protein>
<dbReference type="Gene3D" id="3.30.50.10">
    <property type="entry name" value="Erythroid Transcription Factor GATA-1, subunit A"/>
    <property type="match status" value="1"/>
</dbReference>
<dbReference type="PROSITE" id="PS50114">
    <property type="entry name" value="GATA_ZN_FINGER_2"/>
    <property type="match status" value="1"/>
</dbReference>
<dbReference type="CDD" id="cd00202">
    <property type="entry name" value="ZnF_GATA"/>
    <property type="match status" value="1"/>
</dbReference>
<reference evidence="6" key="1">
    <citation type="submission" date="2024-02" db="EMBL/GenBank/DDBJ databases">
        <authorList>
            <consortium name="ELIXIR-Norway"/>
            <consortium name="Elixir Norway"/>
        </authorList>
    </citation>
    <scope>NUCLEOTIDE SEQUENCE</scope>
</reference>
<proteinExistence type="predicted"/>
<dbReference type="PANTHER" id="PTHR47255">
    <property type="entry name" value="GATA TRANSCRIPTION FACTOR 22-RELATED"/>
    <property type="match status" value="1"/>
</dbReference>
<keyword evidence="1" id="KW-0479">Metal-binding</keyword>
<evidence type="ECO:0000313" key="6">
    <source>
        <dbReference type="EMBL" id="CAK9207983.1"/>
    </source>
</evidence>
<dbReference type="InterPro" id="IPR013088">
    <property type="entry name" value="Znf_NHR/GATA"/>
</dbReference>
<evidence type="ECO:0000256" key="3">
    <source>
        <dbReference type="ARBA" id="ARBA00022833"/>
    </source>
</evidence>
<feature type="domain" description="GATA-type" evidence="5">
    <location>
        <begin position="53"/>
        <end position="92"/>
    </location>
</feature>
<evidence type="ECO:0000256" key="2">
    <source>
        <dbReference type="ARBA" id="ARBA00022771"/>
    </source>
</evidence>
<dbReference type="PROSITE" id="PS00344">
    <property type="entry name" value="GATA_ZN_FINGER_1"/>
    <property type="match status" value="1"/>
</dbReference>
<evidence type="ECO:0000256" key="4">
    <source>
        <dbReference type="PROSITE-ProRule" id="PRU00094"/>
    </source>
</evidence>
<evidence type="ECO:0000256" key="1">
    <source>
        <dbReference type="ARBA" id="ARBA00022723"/>
    </source>
</evidence>
<dbReference type="PANTHER" id="PTHR47255:SF4">
    <property type="entry name" value="GATA ZINC FINGER DOMAIN-CONTAINING PROTEIN 12"/>
    <property type="match status" value="1"/>
</dbReference>
<dbReference type="SUPFAM" id="SSF57716">
    <property type="entry name" value="Glucocorticoid receptor-like (DNA-binding domain)"/>
    <property type="match status" value="1"/>
</dbReference>